<gene>
    <name evidence="2" type="ORF">JOE21_000590</name>
</gene>
<dbReference type="InterPro" id="IPR001173">
    <property type="entry name" value="Glyco_trans_2-like"/>
</dbReference>
<dbReference type="CDD" id="cd00761">
    <property type="entry name" value="Glyco_tranf_GTA_type"/>
    <property type="match status" value="1"/>
</dbReference>
<reference evidence="2 3" key="1">
    <citation type="submission" date="2023-07" db="EMBL/GenBank/DDBJ databases">
        <title>Genomic Encyclopedia of Type Strains, Phase IV (KMG-IV): sequencing the most valuable type-strain genomes for metagenomic binning, comparative biology and taxonomic classification.</title>
        <authorList>
            <person name="Goeker M."/>
        </authorList>
    </citation>
    <scope>NUCLEOTIDE SEQUENCE [LARGE SCALE GENOMIC DNA]</scope>
    <source>
        <strain evidence="2 3">DSM 45903</strain>
    </source>
</reference>
<accession>A0ABU1IJ75</accession>
<evidence type="ECO:0000313" key="2">
    <source>
        <dbReference type="EMBL" id="MDR6224602.1"/>
    </source>
</evidence>
<sequence length="302" mass="35601">MVSIITCTVRQNFMDNVFRNYASQKNIYKKELIIILNSKKLNYRKWAQKAKKYPNVSVYMVPDKTLGECLNFGIQKAKYPIVAKMDDDDYYAPLYLPQAIHALITKDVSLVGKYSRFTYFEGKKLLAVMTPHRENKFHDPESCLAGGTLVFKKDLFPRVRFPATNNGEDVLFQVECARKGHKIYSTDRHYYVYIRRANHQSHTWSVKDEDLLKTYCEIIGRTLYYKWYAQGIYEHSFISCTPFHSIQPQKSPRRLIKRPLTFRRNRLAAHLTPRQSQPWLNIRRLTGDRPQTLRISLMSTRV</sequence>
<dbReference type="InterPro" id="IPR029044">
    <property type="entry name" value="Nucleotide-diphossugar_trans"/>
</dbReference>
<keyword evidence="3" id="KW-1185">Reference proteome</keyword>
<dbReference type="SUPFAM" id="SSF53448">
    <property type="entry name" value="Nucleotide-diphospho-sugar transferases"/>
    <property type="match status" value="1"/>
</dbReference>
<organism evidence="2 3">
    <name type="scientific">Desmospora profundinema</name>
    <dbReference type="NCBI Taxonomy" id="1571184"/>
    <lineage>
        <taxon>Bacteria</taxon>
        <taxon>Bacillati</taxon>
        <taxon>Bacillota</taxon>
        <taxon>Bacilli</taxon>
        <taxon>Bacillales</taxon>
        <taxon>Thermoactinomycetaceae</taxon>
        <taxon>Desmospora</taxon>
    </lineage>
</organism>
<proteinExistence type="predicted"/>
<protein>
    <submittedName>
        <fullName evidence="2">Glycosyltransferase involved in cell wall biosynthesis</fullName>
    </submittedName>
</protein>
<evidence type="ECO:0000313" key="3">
    <source>
        <dbReference type="Proteomes" id="UP001185012"/>
    </source>
</evidence>
<dbReference type="RefSeq" id="WP_309862056.1">
    <property type="nucleotide sequence ID" value="NZ_JAVDQG010000001.1"/>
</dbReference>
<comment type="caution">
    <text evidence="2">The sequence shown here is derived from an EMBL/GenBank/DDBJ whole genome shotgun (WGS) entry which is preliminary data.</text>
</comment>
<feature type="domain" description="Glycosyltransferase 2-like" evidence="1">
    <location>
        <begin position="4"/>
        <end position="138"/>
    </location>
</feature>
<evidence type="ECO:0000259" key="1">
    <source>
        <dbReference type="Pfam" id="PF00535"/>
    </source>
</evidence>
<dbReference type="Pfam" id="PF00535">
    <property type="entry name" value="Glycos_transf_2"/>
    <property type="match status" value="1"/>
</dbReference>
<dbReference type="Proteomes" id="UP001185012">
    <property type="component" value="Unassembled WGS sequence"/>
</dbReference>
<name>A0ABU1IJ75_9BACL</name>
<dbReference type="Gene3D" id="3.90.550.10">
    <property type="entry name" value="Spore Coat Polysaccharide Biosynthesis Protein SpsA, Chain A"/>
    <property type="match status" value="1"/>
</dbReference>
<dbReference type="EMBL" id="JAVDQG010000001">
    <property type="protein sequence ID" value="MDR6224602.1"/>
    <property type="molecule type" value="Genomic_DNA"/>
</dbReference>